<proteinExistence type="predicted"/>
<reference evidence="1" key="1">
    <citation type="submission" date="2013-03" db="EMBL/GenBank/DDBJ databases">
        <authorList>
            <person name="Harkins D.M."/>
            <person name="Durkin A.S."/>
            <person name="Brinkac L.M."/>
            <person name="Haft D.H."/>
            <person name="Selengut J.D."/>
            <person name="Sanka R."/>
            <person name="DePew J."/>
            <person name="Purushe J."/>
            <person name="Hartskeerl R.A."/>
            <person name="Ahmed A."/>
            <person name="van der Linden H."/>
            <person name="Goris M.G.A."/>
            <person name="Vinetz J.M."/>
            <person name="Sutton G.G."/>
            <person name="Nierman W.C."/>
            <person name="Fouts D.E."/>
        </authorList>
    </citation>
    <scope>NUCLEOTIDE SEQUENCE [LARGE SCALE GENOMIC DNA]</scope>
    <source>
        <strain evidence="1">ICFT</strain>
    </source>
</reference>
<dbReference type="EMBL" id="AOHC02000037">
    <property type="protein sequence ID" value="EMY77231.1"/>
    <property type="molecule type" value="Genomic_DNA"/>
</dbReference>
<name>N1WAE9_9LEPT</name>
<keyword evidence="2" id="KW-1185">Reference proteome</keyword>
<protein>
    <submittedName>
        <fullName evidence="1">Uncharacterized protein</fullName>
    </submittedName>
</protein>
<sequence>MKTFLFTRFKIQTCGLSEGQGADSETNLFDKIKLIFGIRRNFPF</sequence>
<evidence type="ECO:0000313" key="2">
    <source>
        <dbReference type="Proteomes" id="UP000012313"/>
    </source>
</evidence>
<gene>
    <name evidence="1" type="ORF">LEP1GSC060_3075</name>
</gene>
<accession>N1WAE9</accession>
<organism evidence="1 2">
    <name type="scientific">Leptospira weilii serovar Ranarum str. ICFT</name>
    <dbReference type="NCBI Taxonomy" id="1218598"/>
    <lineage>
        <taxon>Bacteria</taxon>
        <taxon>Pseudomonadati</taxon>
        <taxon>Spirochaetota</taxon>
        <taxon>Spirochaetia</taxon>
        <taxon>Leptospirales</taxon>
        <taxon>Leptospiraceae</taxon>
        <taxon>Leptospira</taxon>
    </lineage>
</organism>
<dbReference type="AlphaFoldDB" id="N1WAE9"/>
<dbReference type="Proteomes" id="UP000012313">
    <property type="component" value="Unassembled WGS sequence"/>
</dbReference>
<dbReference type="STRING" id="1218598.LEP1GSC060_3075"/>
<comment type="caution">
    <text evidence="1">The sequence shown here is derived from an EMBL/GenBank/DDBJ whole genome shotgun (WGS) entry which is preliminary data.</text>
</comment>
<evidence type="ECO:0000313" key="1">
    <source>
        <dbReference type="EMBL" id="EMY77231.1"/>
    </source>
</evidence>